<dbReference type="EMBL" id="CP036274">
    <property type="protein sequence ID" value="QDU27490.1"/>
    <property type="molecule type" value="Genomic_DNA"/>
</dbReference>
<evidence type="ECO:0000313" key="2">
    <source>
        <dbReference type="EMBL" id="QDU27490.1"/>
    </source>
</evidence>
<gene>
    <name evidence="2" type="ORF">ETAA8_25780</name>
</gene>
<reference evidence="2 3" key="1">
    <citation type="submission" date="2019-02" db="EMBL/GenBank/DDBJ databases">
        <title>Deep-cultivation of Planctomycetes and their phenomic and genomic characterization uncovers novel biology.</title>
        <authorList>
            <person name="Wiegand S."/>
            <person name="Jogler M."/>
            <person name="Boedeker C."/>
            <person name="Pinto D."/>
            <person name="Vollmers J."/>
            <person name="Rivas-Marin E."/>
            <person name="Kohn T."/>
            <person name="Peeters S.H."/>
            <person name="Heuer A."/>
            <person name="Rast P."/>
            <person name="Oberbeckmann S."/>
            <person name="Bunk B."/>
            <person name="Jeske O."/>
            <person name="Meyerdierks A."/>
            <person name="Storesund J.E."/>
            <person name="Kallscheuer N."/>
            <person name="Luecker S."/>
            <person name="Lage O.M."/>
            <person name="Pohl T."/>
            <person name="Merkel B.J."/>
            <person name="Hornburger P."/>
            <person name="Mueller R.-W."/>
            <person name="Bruemmer F."/>
            <person name="Labrenz M."/>
            <person name="Spormann A.M."/>
            <person name="Op den Camp H."/>
            <person name="Overmann J."/>
            <person name="Amann R."/>
            <person name="Jetten M.S.M."/>
            <person name="Mascher T."/>
            <person name="Medema M.H."/>
            <person name="Devos D.P."/>
            <person name="Kaster A.-K."/>
            <person name="Ovreas L."/>
            <person name="Rohde M."/>
            <person name="Galperin M.Y."/>
            <person name="Jogler C."/>
        </authorList>
    </citation>
    <scope>NUCLEOTIDE SEQUENCE [LARGE SCALE GENOMIC DNA]</scope>
    <source>
        <strain evidence="2 3">ETA_A8</strain>
    </source>
</reference>
<dbReference type="RefSeq" id="WP_145088361.1">
    <property type="nucleotide sequence ID" value="NZ_CP036274.1"/>
</dbReference>
<feature type="transmembrane region" description="Helical" evidence="1">
    <location>
        <begin position="205"/>
        <end position="227"/>
    </location>
</feature>
<accession>A0A517YB73</accession>
<dbReference type="KEGG" id="aagg:ETAA8_25780"/>
<feature type="transmembrane region" description="Helical" evidence="1">
    <location>
        <begin position="233"/>
        <end position="253"/>
    </location>
</feature>
<keyword evidence="1" id="KW-0472">Membrane</keyword>
<evidence type="ECO:0000256" key="1">
    <source>
        <dbReference type="SAM" id="Phobius"/>
    </source>
</evidence>
<proteinExistence type="predicted"/>
<dbReference type="InterPro" id="IPR027417">
    <property type="entry name" value="P-loop_NTPase"/>
</dbReference>
<sequence>MKIQQFLEHHGIARNPFAEEDAQTDPVFKDHCIDSTYHPTWDKVYGDPNEPASSIVFGEKGSGKTAMRLQLARHLEAFNEQSPVKRLFVIHYDDFNPFLDRFRDRLSSRNRRPDRVLQQWKLWDHMDAILTLGVTGLVDRVLEGRQPSTSVVCKIEQSKVDNLDRHQARDLLVLTACYDQATGENFKDRWARLRKRLKFNTYKSYWQLAVGWAWMLVAFTLMVVMFANGYGTWLKPLWLYLLIAVGGWIPWLVKAWKNFWLARSILGRMRVGIRHTNDLRKVFMQLTPAELSSQPLPNKDSTDDRYELLMKFQAILQTLGYPGIIVLVDRVDEPHLINGQAELMKALLWPMLDNKFLKHPGLGTKLMLPMELTRFIEREEREFYQRARLDKQNMVPSFEWTGEALYDVANARVRACALDALKTPTLQSLFDTSISEARLIDSFRTLRVPRRLFKFLYKLLVAHCNSHTDENPVWQINSSRFESELALTLRDQDAFDRGVGAG</sequence>
<dbReference type="SUPFAM" id="SSF52540">
    <property type="entry name" value="P-loop containing nucleoside triphosphate hydrolases"/>
    <property type="match status" value="1"/>
</dbReference>
<dbReference type="OrthoDB" id="208020at2"/>
<organism evidence="2 3">
    <name type="scientific">Anatilimnocola aggregata</name>
    <dbReference type="NCBI Taxonomy" id="2528021"/>
    <lineage>
        <taxon>Bacteria</taxon>
        <taxon>Pseudomonadati</taxon>
        <taxon>Planctomycetota</taxon>
        <taxon>Planctomycetia</taxon>
        <taxon>Pirellulales</taxon>
        <taxon>Pirellulaceae</taxon>
        <taxon>Anatilimnocola</taxon>
    </lineage>
</organism>
<name>A0A517YB73_9BACT</name>
<evidence type="ECO:0000313" key="3">
    <source>
        <dbReference type="Proteomes" id="UP000315017"/>
    </source>
</evidence>
<keyword evidence="3" id="KW-1185">Reference proteome</keyword>
<keyword evidence="1" id="KW-0812">Transmembrane</keyword>
<dbReference type="AlphaFoldDB" id="A0A517YB73"/>
<protein>
    <submittedName>
        <fullName evidence="2">Uncharacterized protein</fullName>
    </submittedName>
</protein>
<dbReference type="Proteomes" id="UP000315017">
    <property type="component" value="Chromosome"/>
</dbReference>
<keyword evidence="1" id="KW-1133">Transmembrane helix</keyword>